<accession>A0A8R1U6X9</accession>
<gene>
    <name evidence="1" type="primary">WBGene00096003</name>
</gene>
<reference evidence="1" key="2">
    <citation type="submission" date="2022-06" db="UniProtKB">
        <authorList>
            <consortium name="EnsemblMetazoa"/>
        </authorList>
    </citation>
    <scope>IDENTIFICATION</scope>
    <source>
        <strain evidence="1">PS312</strain>
    </source>
</reference>
<evidence type="ECO:0000313" key="2">
    <source>
        <dbReference type="Proteomes" id="UP000005239"/>
    </source>
</evidence>
<keyword evidence="2" id="KW-1185">Reference proteome</keyword>
<dbReference type="AlphaFoldDB" id="A0A2A6BYX9"/>
<evidence type="ECO:0000313" key="1">
    <source>
        <dbReference type="EnsemblMetazoa" id="PPA06449.1"/>
    </source>
</evidence>
<dbReference type="Proteomes" id="UP000005239">
    <property type="component" value="Unassembled WGS sequence"/>
</dbReference>
<accession>A0A2A6BYX9</accession>
<sequence length="198" mass="22984">MMNSSDLLHNLREMEGSSTMGLKLSGEDGAYTFVQQRDVFLQLHTKKSEVYNSTIQVGISRIINTLGHEIGHHLTDHKQFIPTGRHLSDRFLRHLRNTLDCYRRVADEGLKIGPEAYSILNIPLLPNMTSMEEMYYRASTSSQFYCYNRELEDVIGFFTSTHPVQSQRVEYHRLFTKSPHFERTFNCTLKKSVCPNVF</sequence>
<proteinExistence type="predicted"/>
<reference evidence="2" key="1">
    <citation type="journal article" date="2008" name="Nat. Genet.">
        <title>The Pristionchus pacificus genome provides a unique perspective on nematode lifestyle and parasitism.</title>
        <authorList>
            <person name="Dieterich C."/>
            <person name="Clifton S.W."/>
            <person name="Schuster L.N."/>
            <person name="Chinwalla A."/>
            <person name="Delehaunty K."/>
            <person name="Dinkelacker I."/>
            <person name="Fulton L."/>
            <person name="Fulton R."/>
            <person name="Godfrey J."/>
            <person name="Minx P."/>
            <person name="Mitreva M."/>
            <person name="Roeseler W."/>
            <person name="Tian H."/>
            <person name="Witte H."/>
            <person name="Yang S.P."/>
            <person name="Wilson R.K."/>
            <person name="Sommer R.J."/>
        </authorList>
    </citation>
    <scope>NUCLEOTIDE SEQUENCE [LARGE SCALE GENOMIC DNA]</scope>
    <source>
        <strain evidence="2">PS312</strain>
    </source>
</reference>
<protein>
    <submittedName>
        <fullName evidence="1">Uncharacterized protein</fullName>
    </submittedName>
</protein>
<name>A0A2A6BYX9_PRIPA</name>
<organism evidence="1 2">
    <name type="scientific">Pristionchus pacificus</name>
    <name type="common">Parasitic nematode worm</name>
    <dbReference type="NCBI Taxonomy" id="54126"/>
    <lineage>
        <taxon>Eukaryota</taxon>
        <taxon>Metazoa</taxon>
        <taxon>Ecdysozoa</taxon>
        <taxon>Nematoda</taxon>
        <taxon>Chromadorea</taxon>
        <taxon>Rhabditida</taxon>
        <taxon>Rhabditina</taxon>
        <taxon>Diplogasteromorpha</taxon>
        <taxon>Diplogasteroidea</taxon>
        <taxon>Neodiplogasteridae</taxon>
        <taxon>Pristionchus</taxon>
    </lineage>
</organism>
<dbReference type="EnsemblMetazoa" id="PPA06449.1">
    <property type="protein sequence ID" value="PPA06449.1"/>
    <property type="gene ID" value="WBGene00096003"/>
</dbReference>